<evidence type="ECO:0000313" key="2">
    <source>
        <dbReference type="Proteomes" id="UP000002208"/>
    </source>
</evidence>
<proteinExistence type="predicted"/>
<evidence type="ECO:0000313" key="1">
    <source>
        <dbReference type="EMBL" id="ACO45095.1"/>
    </source>
</evidence>
<protein>
    <submittedName>
        <fullName evidence="1">Uncharacterized protein</fullName>
    </submittedName>
</protein>
<sequence length="361" mass="41106">MTAVEKDWDVQLTFADMTVDPTEAFAQVFPLNPCRQGRMRSYEETTGKKESETIHSPVVLNDVRHNMTLNGHAGRLGFLPGDQNRTSVGMIDIDLKHYVSRAEMRQVVRAVTDTLSRARIFCYEEESTNGGAHLWVFLSEPVPYQLMTDALKVLITEAGHPKLELFPSGNKGAEGKWVYMPYAGAEQDALGLTFLRDPEHRWPIPACALDQAIQRVTMQDFLVVLSRKPQEAQQEAKQTTAHDLAPDGYPLLVQTTLTPPERFARHDSIEAFLNIAERMGKQTEMAEHLKSEAIYVTWVADNKRSREEWSTEIDRWAEAESDHQYGLKFLLDQGWRMPELPKMGQQVRMTRYGVDGDKPSR</sequence>
<dbReference type="HOGENOM" id="CLU_766675_0_0_0"/>
<dbReference type="Proteomes" id="UP000002208">
    <property type="component" value="Chromosome"/>
</dbReference>
<dbReference type="AlphaFoldDB" id="C1CZ57"/>
<dbReference type="KEGG" id="ddr:Deide_02820"/>
<dbReference type="PaxDb" id="546414-Deide_02820"/>
<dbReference type="OrthoDB" id="9763644at2"/>
<dbReference type="RefSeq" id="WP_012692218.1">
    <property type="nucleotide sequence ID" value="NC_012526.1"/>
</dbReference>
<reference evidence="1 2" key="1">
    <citation type="journal article" date="2009" name="PLoS Genet.">
        <title>Alliance of proteomics and genomics to unravel the specificities of Sahara bacterium Deinococcus deserti.</title>
        <authorList>
            <person name="de Groot A."/>
            <person name="Dulermo R."/>
            <person name="Ortet P."/>
            <person name="Blanchard L."/>
            <person name="Guerin P."/>
            <person name="Fernandez B."/>
            <person name="Vacherie B."/>
            <person name="Dossat C."/>
            <person name="Jolivet E."/>
            <person name="Siguier P."/>
            <person name="Chandler M."/>
            <person name="Barakat M."/>
            <person name="Dedieu A."/>
            <person name="Barbe V."/>
            <person name="Heulin T."/>
            <person name="Sommer S."/>
            <person name="Achouak W."/>
            <person name="Armengaud J."/>
        </authorList>
    </citation>
    <scope>NUCLEOTIDE SEQUENCE [LARGE SCALE GENOMIC DNA]</scope>
    <source>
        <strain evidence="2">DSM 17065 / CIP 109153 / LMG 22923 / VCD115</strain>
    </source>
</reference>
<accession>C1CZ57</accession>
<organism evidence="1 2">
    <name type="scientific">Deinococcus deserti (strain DSM 17065 / CIP 109153 / LMG 22923 / VCD115)</name>
    <dbReference type="NCBI Taxonomy" id="546414"/>
    <lineage>
        <taxon>Bacteria</taxon>
        <taxon>Thermotogati</taxon>
        <taxon>Deinococcota</taxon>
        <taxon>Deinococci</taxon>
        <taxon>Deinococcales</taxon>
        <taxon>Deinococcaceae</taxon>
        <taxon>Deinococcus</taxon>
    </lineage>
</organism>
<name>C1CZ57_DEIDV</name>
<dbReference type="EMBL" id="CP001114">
    <property type="protein sequence ID" value="ACO45095.1"/>
    <property type="molecule type" value="Genomic_DNA"/>
</dbReference>
<dbReference type="STRING" id="546414.Deide_02820"/>
<gene>
    <name evidence="1" type="ordered locus">Deide_02820</name>
</gene>
<keyword evidence="2" id="KW-1185">Reference proteome</keyword>